<dbReference type="OrthoDB" id="9804955at2"/>
<dbReference type="InterPro" id="IPR000160">
    <property type="entry name" value="GGDEF_dom"/>
</dbReference>
<dbReference type="RefSeq" id="WP_062322084.1">
    <property type="nucleotide sequence ID" value="NZ_BJWJ01000018.1"/>
</dbReference>
<feature type="transmembrane region" description="Helical" evidence="1">
    <location>
        <begin position="331"/>
        <end position="350"/>
    </location>
</feature>
<dbReference type="EMBL" id="FPAI01000019">
    <property type="protein sequence ID" value="SFS93883.1"/>
    <property type="molecule type" value="Genomic_DNA"/>
</dbReference>
<dbReference type="NCBIfam" id="TIGR00254">
    <property type="entry name" value="GGDEF"/>
    <property type="match status" value="1"/>
</dbReference>
<keyword evidence="1" id="KW-0472">Membrane</keyword>
<dbReference type="PANTHER" id="PTHR45138">
    <property type="entry name" value="REGULATORY COMPONENTS OF SENSORY TRANSDUCTION SYSTEM"/>
    <property type="match status" value="1"/>
</dbReference>
<dbReference type="GO" id="GO:0043709">
    <property type="term" value="P:cell adhesion involved in single-species biofilm formation"/>
    <property type="evidence" value="ECO:0007669"/>
    <property type="project" value="TreeGrafter"/>
</dbReference>
<reference evidence="4 5" key="1">
    <citation type="submission" date="2016-10" db="EMBL/GenBank/DDBJ databases">
        <authorList>
            <person name="de Groot N.N."/>
        </authorList>
    </citation>
    <scope>NUCLEOTIDE SEQUENCE [LARGE SCALE GENOMIC DNA]</scope>
    <source>
        <strain evidence="4 5">DSM 17074</strain>
    </source>
</reference>
<dbReference type="GO" id="GO:1902201">
    <property type="term" value="P:negative regulation of bacterial-type flagellum-dependent cell motility"/>
    <property type="evidence" value="ECO:0007669"/>
    <property type="project" value="TreeGrafter"/>
</dbReference>
<gene>
    <name evidence="3" type="ORF">HMI01_18090</name>
    <name evidence="4" type="ORF">SAMN05421668_11917</name>
</gene>
<protein>
    <submittedName>
        <fullName evidence="4">Diguanylate cyclase (GGDEF) domain-containing protein</fullName>
    </submittedName>
</protein>
<feature type="transmembrane region" description="Helical" evidence="1">
    <location>
        <begin position="356"/>
        <end position="374"/>
    </location>
</feature>
<dbReference type="Gene3D" id="3.30.70.270">
    <property type="match status" value="1"/>
</dbReference>
<reference evidence="3 6" key="2">
    <citation type="submission" date="2019-07" db="EMBL/GenBank/DDBJ databases">
        <title>Whole genome shotgun sequence of Halolactibacillus miurensis NBRC 100873.</title>
        <authorList>
            <person name="Hosoyama A."/>
            <person name="Uohara A."/>
            <person name="Ohji S."/>
            <person name="Ichikawa N."/>
        </authorList>
    </citation>
    <scope>NUCLEOTIDE SEQUENCE [LARGE SCALE GENOMIC DNA]</scope>
    <source>
        <strain evidence="3 6">NBRC 100873</strain>
    </source>
</reference>
<dbReference type="SUPFAM" id="SSF55073">
    <property type="entry name" value="Nucleotide cyclase"/>
    <property type="match status" value="1"/>
</dbReference>
<feature type="transmembrane region" description="Helical" evidence="1">
    <location>
        <begin position="177"/>
        <end position="195"/>
    </location>
</feature>
<dbReference type="EMBL" id="BJWJ01000018">
    <property type="protein sequence ID" value="GEM04821.1"/>
    <property type="molecule type" value="Genomic_DNA"/>
</dbReference>
<evidence type="ECO:0000313" key="6">
    <source>
        <dbReference type="Proteomes" id="UP000321773"/>
    </source>
</evidence>
<keyword evidence="1" id="KW-0812">Transmembrane</keyword>
<dbReference type="Pfam" id="PF00990">
    <property type="entry name" value="GGDEF"/>
    <property type="match status" value="1"/>
</dbReference>
<feature type="domain" description="GGDEF" evidence="2">
    <location>
        <begin position="423"/>
        <end position="548"/>
    </location>
</feature>
<dbReference type="Proteomes" id="UP000199139">
    <property type="component" value="Unassembled WGS sequence"/>
</dbReference>
<organism evidence="4 5">
    <name type="scientific">Halolactibacillus miurensis</name>
    <dbReference type="NCBI Taxonomy" id="306541"/>
    <lineage>
        <taxon>Bacteria</taxon>
        <taxon>Bacillati</taxon>
        <taxon>Bacillota</taxon>
        <taxon>Bacilli</taxon>
        <taxon>Bacillales</taxon>
        <taxon>Bacillaceae</taxon>
        <taxon>Halolactibacillus</taxon>
    </lineage>
</organism>
<dbReference type="PANTHER" id="PTHR45138:SF6">
    <property type="entry name" value="DIGUANYLATE CYCLASE DGCN"/>
    <property type="match status" value="1"/>
</dbReference>
<dbReference type="GO" id="GO:0005886">
    <property type="term" value="C:plasma membrane"/>
    <property type="evidence" value="ECO:0007669"/>
    <property type="project" value="TreeGrafter"/>
</dbReference>
<dbReference type="GO" id="GO:0052621">
    <property type="term" value="F:diguanylate cyclase activity"/>
    <property type="evidence" value="ECO:0007669"/>
    <property type="project" value="TreeGrafter"/>
</dbReference>
<keyword evidence="1" id="KW-1133">Transmembrane helix</keyword>
<dbReference type="CDD" id="cd01949">
    <property type="entry name" value="GGDEF"/>
    <property type="match status" value="1"/>
</dbReference>
<feature type="transmembrane region" description="Helical" evidence="1">
    <location>
        <begin position="235"/>
        <end position="256"/>
    </location>
</feature>
<dbReference type="AlphaFoldDB" id="A0A1I6TXC8"/>
<keyword evidence="6" id="KW-1185">Reference proteome</keyword>
<name>A0A1I6TXC8_9BACI</name>
<feature type="transmembrane region" description="Helical" evidence="1">
    <location>
        <begin position="207"/>
        <end position="223"/>
    </location>
</feature>
<evidence type="ECO:0000313" key="4">
    <source>
        <dbReference type="EMBL" id="SFS93883.1"/>
    </source>
</evidence>
<evidence type="ECO:0000256" key="1">
    <source>
        <dbReference type="SAM" id="Phobius"/>
    </source>
</evidence>
<dbReference type="STRING" id="306541.SAMN05421668_11917"/>
<feature type="transmembrane region" description="Helical" evidence="1">
    <location>
        <begin position="298"/>
        <end position="319"/>
    </location>
</feature>
<dbReference type="PROSITE" id="PS50887">
    <property type="entry name" value="GGDEF"/>
    <property type="match status" value="1"/>
</dbReference>
<evidence type="ECO:0000259" key="2">
    <source>
        <dbReference type="PROSITE" id="PS50887"/>
    </source>
</evidence>
<feature type="transmembrane region" description="Helical" evidence="1">
    <location>
        <begin position="268"/>
        <end position="286"/>
    </location>
</feature>
<dbReference type="Proteomes" id="UP000321773">
    <property type="component" value="Unassembled WGS sequence"/>
</dbReference>
<dbReference type="InterPro" id="IPR043128">
    <property type="entry name" value="Rev_trsase/Diguanyl_cyclase"/>
</dbReference>
<sequence>MQNYLRNRRIVLSFSLAFLLIFIMFSYIHRSDTLKLLPDRFTTLNDNWDIYFGEMYVQTVDLPAEINVGENTTYFATTTLPDTPNSYDHLLIRASLQDLVVYLDGEKIHEKINNRNGLFRTPLTSSWELVYLPHNYQGKSLALEIRSETKAFAGTINPIHIGSADAMLFDMIKNQSLNFTVGLVLFILALTCLMIALSQRKFGDNRLLYLGLLSLTTSLWIIGESKLLQFMTGNPFIIGSISYLMVPLIVSFIALYIKEVITKRFIHLFRGVAVTFWMIALLMLVLQQFNLLNFIELMAILLSVILIAAIIQVTALLYEYHYDKNEEIKKVARYVALLIISFILEAVLFYTKTFQSISSMLLIGVLIFFILLFIDTYKYIKQSAEQTRKNQLLETLAYQDLLTDGLNRTAYERDLKKRLEEEKFFRLVLIDLNHLKYINDNFGHTSGDHAIKTVYQALLDSFEDEHCYRIGGDEFVVLSDRLDKHLHQRQLITLRKQLNEHSHSLPYTIDVAVGSDVFNKDEWPSYTPFYHHVDQLMYQNKIERKTRS</sequence>
<dbReference type="SMART" id="SM00267">
    <property type="entry name" value="GGDEF"/>
    <property type="match status" value="1"/>
</dbReference>
<proteinExistence type="predicted"/>
<evidence type="ECO:0000313" key="5">
    <source>
        <dbReference type="Proteomes" id="UP000199139"/>
    </source>
</evidence>
<accession>A0A1I6TXC8</accession>
<dbReference type="InterPro" id="IPR029787">
    <property type="entry name" value="Nucleotide_cyclase"/>
</dbReference>
<dbReference type="InterPro" id="IPR050469">
    <property type="entry name" value="Diguanylate_Cyclase"/>
</dbReference>
<evidence type="ECO:0000313" key="3">
    <source>
        <dbReference type="EMBL" id="GEM04821.1"/>
    </source>
</evidence>